<evidence type="ECO:0000313" key="8">
    <source>
        <dbReference type="EMBL" id="KKQ17524.1"/>
    </source>
</evidence>
<comment type="similarity">
    <text evidence="1 7">Belongs to the Lgt family.</text>
</comment>
<dbReference type="EC" id="2.5.1.145" evidence="7"/>
<dbReference type="EMBL" id="LBSM01000018">
    <property type="protein sequence ID" value="KKQ17524.1"/>
    <property type="molecule type" value="Genomic_DNA"/>
</dbReference>
<dbReference type="AlphaFoldDB" id="A0A0G0HZR8"/>
<proteinExistence type="inferred from homology"/>
<dbReference type="GO" id="GO:0005886">
    <property type="term" value="C:plasma membrane"/>
    <property type="evidence" value="ECO:0007669"/>
    <property type="project" value="UniProtKB-SubCell"/>
</dbReference>
<comment type="function">
    <text evidence="7">Catalyzes the transfer of the diacylglyceryl group from phosphatidylglycerol to the sulfhydryl group of the N-terminal cysteine of a prolipoprotein, the first step in the formation of mature lipoproteins.</text>
</comment>
<keyword evidence="3 7" id="KW-0808">Transferase</keyword>
<dbReference type="GO" id="GO:0008961">
    <property type="term" value="F:phosphatidylglycerol-prolipoprotein diacylglyceryl transferase activity"/>
    <property type="evidence" value="ECO:0007669"/>
    <property type="project" value="UniProtKB-UniRule"/>
</dbReference>
<dbReference type="HAMAP" id="MF_01147">
    <property type="entry name" value="Lgt"/>
    <property type="match status" value="1"/>
</dbReference>
<keyword evidence="2 7" id="KW-1003">Cell membrane</keyword>
<evidence type="ECO:0000256" key="3">
    <source>
        <dbReference type="ARBA" id="ARBA00022679"/>
    </source>
</evidence>
<evidence type="ECO:0000256" key="2">
    <source>
        <dbReference type="ARBA" id="ARBA00022475"/>
    </source>
</evidence>
<keyword evidence="4 7" id="KW-0812">Transmembrane</keyword>
<dbReference type="Proteomes" id="UP000034508">
    <property type="component" value="Unassembled WGS sequence"/>
</dbReference>
<feature type="transmembrane region" description="Helical" evidence="7">
    <location>
        <begin position="44"/>
        <end position="70"/>
    </location>
</feature>
<feature type="transmembrane region" description="Helical" evidence="7">
    <location>
        <begin position="82"/>
        <end position="103"/>
    </location>
</feature>
<comment type="pathway">
    <text evidence="7">Protein modification; lipoprotein biosynthesis (diacylglyceryl transfer).</text>
</comment>
<dbReference type="PATRIC" id="fig|1618331.3.peg.833"/>
<keyword evidence="5 7" id="KW-1133">Transmembrane helix</keyword>
<comment type="catalytic activity">
    <reaction evidence="7">
        <text>L-cysteinyl-[prolipoprotein] + a 1,2-diacyl-sn-glycero-3-phospho-(1'-sn-glycerol) = an S-1,2-diacyl-sn-glyceryl-L-cysteinyl-[prolipoprotein] + sn-glycerol 1-phosphate + H(+)</text>
        <dbReference type="Rhea" id="RHEA:56712"/>
        <dbReference type="Rhea" id="RHEA-COMP:14679"/>
        <dbReference type="Rhea" id="RHEA-COMP:14680"/>
        <dbReference type="ChEBI" id="CHEBI:15378"/>
        <dbReference type="ChEBI" id="CHEBI:29950"/>
        <dbReference type="ChEBI" id="CHEBI:57685"/>
        <dbReference type="ChEBI" id="CHEBI:64716"/>
        <dbReference type="ChEBI" id="CHEBI:140658"/>
        <dbReference type="EC" id="2.5.1.145"/>
    </reaction>
</comment>
<dbReference type="InterPro" id="IPR001640">
    <property type="entry name" value="Lgt"/>
</dbReference>
<gene>
    <name evidence="7" type="primary">lgt</name>
    <name evidence="8" type="ORF">US31_C0018G0008</name>
</gene>
<sequence>MYPILFSLGQVNFYTHGLLIAIGCLIGGYFIYALARKEQLPTNFLFDLLVLSLLLGIVGARLAYVIAYYYQFGNWHEMFFLWYGGLVSFGGLIFGFLTAGLILKRKQQNILHWFDLGVIGLLIGWAFGRIGCFLSGDVFGIESTSRLSIWGTLPVALFEAIWSLMVAGILFYLYTVKRNFINQFPNGFIFYLGLALYTLGRFLIDFFRQEDVFYILKGGQIASLVIFVSAVLILIFKYFRRKNYA</sequence>
<accession>A0A0G0HZR8</accession>
<evidence type="ECO:0000256" key="5">
    <source>
        <dbReference type="ARBA" id="ARBA00022989"/>
    </source>
</evidence>
<evidence type="ECO:0000256" key="7">
    <source>
        <dbReference type="HAMAP-Rule" id="MF_01147"/>
    </source>
</evidence>
<dbReference type="Pfam" id="PF01790">
    <property type="entry name" value="LGT"/>
    <property type="match status" value="1"/>
</dbReference>
<dbReference type="PANTHER" id="PTHR30589:SF0">
    <property type="entry name" value="PHOSPHATIDYLGLYCEROL--PROLIPOPROTEIN DIACYLGLYCERYL TRANSFERASE"/>
    <property type="match status" value="1"/>
</dbReference>
<reference evidence="8 9" key="1">
    <citation type="journal article" date="2015" name="Nature">
        <title>rRNA introns, odd ribosomes, and small enigmatic genomes across a large radiation of phyla.</title>
        <authorList>
            <person name="Brown C.T."/>
            <person name="Hug L.A."/>
            <person name="Thomas B.C."/>
            <person name="Sharon I."/>
            <person name="Castelle C.J."/>
            <person name="Singh A."/>
            <person name="Wilkins M.J."/>
            <person name="Williams K.H."/>
            <person name="Banfield J.F."/>
        </authorList>
    </citation>
    <scope>NUCLEOTIDE SEQUENCE [LARGE SCALE GENOMIC DNA]</scope>
</reference>
<dbReference type="GO" id="GO:0042158">
    <property type="term" value="P:lipoprotein biosynthetic process"/>
    <property type="evidence" value="ECO:0007669"/>
    <property type="project" value="UniProtKB-UniRule"/>
</dbReference>
<evidence type="ECO:0000313" key="9">
    <source>
        <dbReference type="Proteomes" id="UP000034508"/>
    </source>
</evidence>
<protein>
    <recommendedName>
        <fullName evidence="7">Phosphatidylglycerol--prolipoprotein diacylglyceryl transferase</fullName>
        <ecNumber evidence="7">2.5.1.145</ecNumber>
    </recommendedName>
</protein>
<evidence type="ECO:0000256" key="6">
    <source>
        <dbReference type="ARBA" id="ARBA00023136"/>
    </source>
</evidence>
<evidence type="ECO:0000256" key="4">
    <source>
        <dbReference type="ARBA" id="ARBA00022692"/>
    </source>
</evidence>
<comment type="caution">
    <text evidence="8">The sequence shown here is derived from an EMBL/GenBank/DDBJ whole genome shotgun (WGS) entry which is preliminary data.</text>
</comment>
<dbReference type="PANTHER" id="PTHR30589">
    <property type="entry name" value="PROLIPOPROTEIN DIACYLGLYCERYL TRANSFERASE"/>
    <property type="match status" value="1"/>
</dbReference>
<feature type="transmembrane region" description="Helical" evidence="7">
    <location>
        <begin position="147"/>
        <end position="176"/>
    </location>
</feature>
<dbReference type="UniPathway" id="UPA00664"/>
<name>A0A0G0HZR8_9BACT</name>
<feature type="binding site" evidence="7">
    <location>
        <position position="129"/>
    </location>
    <ligand>
        <name>a 1,2-diacyl-sn-glycero-3-phospho-(1'-sn-glycerol)</name>
        <dbReference type="ChEBI" id="CHEBI:64716"/>
    </ligand>
</feature>
<feature type="transmembrane region" description="Helical" evidence="7">
    <location>
        <begin position="110"/>
        <end position="127"/>
    </location>
</feature>
<comment type="subcellular location">
    <subcellularLocation>
        <location evidence="7">Cell membrane</location>
        <topology evidence="7">Multi-pass membrane protein</topology>
    </subcellularLocation>
</comment>
<keyword evidence="8" id="KW-0449">Lipoprotein</keyword>
<feature type="transmembrane region" description="Helical" evidence="7">
    <location>
        <begin position="219"/>
        <end position="239"/>
    </location>
</feature>
<feature type="transmembrane region" description="Helical" evidence="7">
    <location>
        <begin position="188"/>
        <end position="207"/>
    </location>
</feature>
<evidence type="ECO:0000256" key="1">
    <source>
        <dbReference type="ARBA" id="ARBA00007150"/>
    </source>
</evidence>
<feature type="transmembrane region" description="Helical" evidence="7">
    <location>
        <begin position="13"/>
        <end position="32"/>
    </location>
</feature>
<organism evidence="8 9">
    <name type="scientific">Berkelbacteria bacterium GW2011_GWA1_36_9</name>
    <dbReference type="NCBI Taxonomy" id="1618331"/>
    <lineage>
        <taxon>Bacteria</taxon>
        <taxon>Candidatus Berkelbacteria</taxon>
    </lineage>
</organism>
<keyword evidence="6 7" id="KW-0472">Membrane</keyword>